<proteinExistence type="predicted"/>
<evidence type="ECO:0000256" key="2">
    <source>
        <dbReference type="SAM" id="Phobius"/>
    </source>
</evidence>
<dbReference type="PANTHER" id="PTHR34157:SF2">
    <property type="entry name" value="TUZIN"/>
    <property type="match status" value="1"/>
</dbReference>
<dbReference type="OrthoDB" id="269909at2759"/>
<evidence type="ECO:0000313" key="5">
    <source>
        <dbReference type="Proteomes" id="UP000037923"/>
    </source>
</evidence>
<sequence length="657" mass="72225">MLGAPTRRCMCTAVASVAAAAVSAAATEKGAAPAIKHSRFTQPGLEGLRIAAYAPSTAPGESLPQHRQPTAIGHIVAQLSSLVFAVDFKDSPKPSVVAMGSRVYVAYEREDGAPPTAAGGRGVVVGGIVVRVNPNGTFGVLLDNNNVDLAVPQEKIAVTEGVCKFLYHPRYLQVVEWVRSAGLSQTDEIEGTACILYHRGWRAERLYLLEASDIRNMTHLSKSARMSLMEKAEWQRDHHRQMRSIYKERVKERDRRYMSAKYAGILSASVAFCGAFSLFGWNYRNYTKHQRSYQLKYAVRTLCKKIAPGAAEATESSASTSSKAAASAATATPTPTSAPTTAAEATMSVPSSTVAAESAPGGALHRSSKHIRRDAQEKWIRQVLRQLDTAHPRIVVLTGYFGCGKSSLCRSALREEGMIGVFVDVRNKEDTLRSVIKAMGVPHVDACGDPLDFIAEACYKAKSAMNGKTPVLVLKLREGDNLMRVYNEAITLACDRRMCHIVVELPLESLTMTNTSLPRLDFYTVPNFSRAQAYEYIQHRLDALDMETFLDTVGTNSNDLDELLAAVHQRRVTPTEYTNQKLLKAMRQLEVAWGDHGELRSAVKRLAQLPYDEGQHEGVDDGSLNHPSLRNIIFYNPVQDVWVFQNQVLHTAANCLM</sequence>
<protein>
    <submittedName>
        <fullName evidence="4">Putative mitochondrial tuzin</fullName>
    </submittedName>
</protein>
<dbReference type="RefSeq" id="XP_015660567.1">
    <property type="nucleotide sequence ID" value="XM_015800560.1"/>
</dbReference>
<dbReference type="OMA" id="RVYVAYE"/>
<keyword evidence="2" id="KW-1133">Transmembrane helix</keyword>
<evidence type="ECO:0000256" key="3">
    <source>
        <dbReference type="SAM" id="SignalP"/>
    </source>
</evidence>
<dbReference type="AlphaFoldDB" id="A0A0N0DWS0"/>
<keyword evidence="5" id="KW-1185">Reference proteome</keyword>
<dbReference type="EMBL" id="LGTL01000005">
    <property type="protein sequence ID" value="KPA82128.1"/>
    <property type="molecule type" value="Genomic_DNA"/>
</dbReference>
<dbReference type="PANTHER" id="PTHR34157">
    <property type="entry name" value="TUZIN"/>
    <property type="match status" value="1"/>
</dbReference>
<evidence type="ECO:0000313" key="4">
    <source>
        <dbReference type="EMBL" id="KPA82128.1"/>
    </source>
</evidence>
<keyword evidence="2" id="KW-0812">Transmembrane</keyword>
<name>A0A0N0DWS0_LEPPY</name>
<dbReference type="Proteomes" id="UP000037923">
    <property type="component" value="Unassembled WGS sequence"/>
</dbReference>
<gene>
    <name evidence="4" type="ORF">ABB37_03273</name>
</gene>
<organism evidence="4 5">
    <name type="scientific">Leptomonas pyrrhocoris</name>
    <name type="common">Firebug parasite</name>
    <dbReference type="NCBI Taxonomy" id="157538"/>
    <lineage>
        <taxon>Eukaryota</taxon>
        <taxon>Discoba</taxon>
        <taxon>Euglenozoa</taxon>
        <taxon>Kinetoplastea</taxon>
        <taxon>Metakinetoplastina</taxon>
        <taxon>Trypanosomatida</taxon>
        <taxon>Trypanosomatidae</taxon>
        <taxon>Leishmaniinae</taxon>
        <taxon>Leptomonas</taxon>
    </lineage>
</organism>
<evidence type="ECO:0000256" key="1">
    <source>
        <dbReference type="SAM" id="MobiDB-lite"/>
    </source>
</evidence>
<feature type="signal peptide" evidence="3">
    <location>
        <begin position="1"/>
        <end position="24"/>
    </location>
</feature>
<accession>A0A0N0DWS0</accession>
<dbReference type="SUPFAM" id="SSF52540">
    <property type="entry name" value="P-loop containing nucleoside triphosphate hydrolases"/>
    <property type="match status" value="1"/>
</dbReference>
<feature type="chain" id="PRO_5005846903" evidence="3">
    <location>
        <begin position="25"/>
        <end position="657"/>
    </location>
</feature>
<feature type="compositionally biased region" description="Low complexity" evidence="1">
    <location>
        <begin position="313"/>
        <end position="346"/>
    </location>
</feature>
<dbReference type="VEuPathDB" id="TriTrypDB:LpyrH10_05_1330"/>
<dbReference type="InterPro" id="IPR027417">
    <property type="entry name" value="P-loop_NTPase"/>
</dbReference>
<feature type="region of interest" description="Disordered" evidence="1">
    <location>
        <begin position="313"/>
        <end position="351"/>
    </location>
</feature>
<keyword evidence="2" id="KW-0472">Membrane</keyword>
<comment type="caution">
    <text evidence="4">The sequence shown here is derived from an EMBL/GenBank/DDBJ whole genome shotgun (WGS) entry which is preliminary data.</text>
</comment>
<dbReference type="GeneID" id="26903564"/>
<reference evidence="4 5" key="1">
    <citation type="submission" date="2015-07" db="EMBL/GenBank/DDBJ databases">
        <title>High-quality genome of monoxenous trypanosomatid Leptomonas pyrrhocoris.</title>
        <authorList>
            <person name="Flegontov P."/>
            <person name="Butenko A."/>
            <person name="Firsov S."/>
            <person name="Vlcek C."/>
            <person name="Logacheva M.D."/>
            <person name="Field M."/>
            <person name="Filatov D."/>
            <person name="Flegontova O."/>
            <person name="Gerasimov E."/>
            <person name="Jackson A.P."/>
            <person name="Kelly S."/>
            <person name="Opperdoes F."/>
            <person name="O'Reilly A."/>
            <person name="Votypka J."/>
            <person name="Yurchenko V."/>
            <person name="Lukes J."/>
        </authorList>
    </citation>
    <scope>NUCLEOTIDE SEQUENCE [LARGE SCALE GENOMIC DNA]</scope>
    <source>
        <strain evidence="4">H10</strain>
    </source>
</reference>
<feature type="transmembrane region" description="Helical" evidence="2">
    <location>
        <begin position="262"/>
        <end position="281"/>
    </location>
</feature>
<keyword evidence="3" id="KW-0732">Signal</keyword>